<keyword evidence="2" id="KW-0472">Membrane</keyword>
<comment type="caution">
    <text evidence="3">The sequence shown here is derived from an EMBL/GenBank/DDBJ whole genome shotgun (WGS) entry which is preliminary data.</text>
</comment>
<sequence>MLLVSPIKLFESSFAAGTIFALALVCALLDLAIVGMRSYAFHLLQDWARLVSVEGIAYSVMLAIMWHILLLMLLVDVFITLLSPSRDLQEGSVVSLSIVSIMQLPLTALFLKWETSPLTSRVLLGACALTAHSESCDDWWSRVRVVSITSSSAACFLHLVLIVIALRYVHIRAETPQEYYIKRGQVDAVKPIKRKQEKQSRSATPAQGTTERHHGWRKARKGSATGHQGKEQRKGRGKYGPMPYGEYSWSSDGDVPTSSATPFAQQGAGSAGGPSAYPPYAPFGVAPVQTDSEEDARARRQ</sequence>
<feature type="transmembrane region" description="Helical" evidence="2">
    <location>
        <begin position="148"/>
        <end position="169"/>
    </location>
</feature>
<dbReference type="Proteomes" id="UP000237144">
    <property type="component" value="Unassembled WGS sequence"/>
</dbReference>
<organism evidence="3 4">
    <name type="scientific">Rhodotorula taiwanensis</name>
    <dbReference type="NCBI Taxonomy" id="741276"/>
    <lineage>
        <taxon>Eukaryota</taxon>
        <taxon>Fungi</taxon>
        <taxon>Dikarya</taxon>
        <taxon>Basidiomycota</taxon>
        <taxon>Pucciniomycotina</taxon>
        <taxon>Microbotryomycetes</taxon>
        <taxon>Sporidiobolales</taxon>
        <taxon>Sporidiobolaceae</taxon>
        <taxon>Rhodotorula</taxon>
    </lineage>
</organism>
<feature type="transmembrane region" description="Helical" evidence="2">
    <location>
        <begin position="12"/>
        <end position="36"/>
    </location>
</feature>
<gene>
    <name evidence="3" type="ORF">BMF94_6167</name>
</gene>
<feature type="compositionally biased region" description="Polar residues" evidence="1">
    <location>
        <begin position="248"/>
        <end position="261"/>
    </location>
</feature>
<keyword evidence="4" id="KW-1185">Reference proteome</keyword>
<proteinExistence type="predicted"/>
<protein>
    <recommendedName>
        <fullName evidence="5">Transmembrane protein</fullName>
    </recommendedName>
</protein>
<keyword evidence="2" id="KW-0812">Transmembrane</keyword>
<evidence type="ECO:0000256" key="1">
    <source>
        <dbReference type="SAM" id="MobiDB-lite"/>
    </source>
</evidence>
<feature type="transmembrane region" description="Helical" evidence="2">
    <location>
        <begin position="56"/>
        <end position="81"/>
    </location>
</feature>
<name>A0A2S5B1V3_9BASI</name>
<evidence type="ECO:0008006" key="5">
    <source>
        <dbReference type="Google" id="ProtNLM"/>
    </source>
</evidence>
<evidence type="ECO:0000313" key="4">
    <source>
        <dbReference type="Proteomes" id="UP000237144"/>
    </source>
</evidence>
<feature type="region of interest" description="Disordered" evidence="1">
    <location>
        <begin position="191"/>
        <end position="301"/>
    </location>
</feature>
<dbReference type="OrthoDB" id="2528188at2759"/>
<dbReference type="EMBL" id="PJQD01000097">
    <property type="protein sequence ID" value="POY70757.1"/>
    <property type="molecule type" value="Genomic_DNA"/>
</dbReference>
<evidence type="ECO:0000256" key="2">
    <source>
        <dbReference type="SAM" id="Phobius"/>
    </source>
</evidence>
<evidence type="ECO:0000313" key="3">
    <source>
        <dbReference type="EMBL" id="POY70757.1"/>
    </source>
</evidence>
<reference evidence="3 4" key="1">
    <citation type="journal article" date="2018" name="Front. Microbiol.">
        <title>Prospects for Fungal Bioremediation of Acidic Radioactive Waste Sites: Characterization and Genome Sequence of Rhodotorula taiwanensis MD1149.</title>
        <authorList>
            <person name="Tkavc R."/>
            <person name="Matrosova V.Y."/>
            <person name="Grichenko O.E."/>
            <person name="Gostincar C."/>
            <person name="Volpe R.P."/>
            <person name="Klimenkova P."/>
            <person name="Gaidamakova E.K."/>
            <person name="Zhou C.E."/>
            <person name="Stewart B.J."/>
            <person name="Lyman M.G."/>
            <person name="Malfatti S.A."/>
            <person name="Rubinfeld B."/>
            <person name="Courtot M."/>
            <person name="Singh J."/>
            <person name="Dalgard C.L."/>
            <person name="Hamilton T."/>
            <person name="Frey K.G."/>
            <person name="Gunde-Cimerman N."/>
            <person name="Dugan L."/>
            <person name="Daly M.J."/>
        </authorList>
    </citation>
    <scope>NUCLEOTIDE SEQUENCE [LARGE SCALE GENOMIC DNA]</scope>
    <source>
        <strain evidence="3 4">MD1149</strain>
    </source>
</reference>
<accession>A0A2S5B1V3</accession>
<keyword evidence="2" id="KW-1133">Transmembrane helix</keyword>
<dbReference type="AlphaFoldDB" id="A0A2S5B1V3"/>